<evidence type="ECO:0000313" key="1">
    <source>
        <dbReference type="EMBL" id="ATA65537.1"/>
    </source>
</evidence>
<dbReference type="EMBL" id="MF285618">
    <property type="protein sequence ID" value="ATA65537.1"/>
    <property type="molecule type" value="Genomic_DNA"/>
</dbReference>
<accession>A0A289YVL2</accession>
<name>A0A289YVL2_9CAUD</name>
<evidence type="ECO:0000313" key="2">
    <source>
        <dbReference type="Proteomes" id="UP000223363"/>
    </source>
</evidence>
<protein>
    <submittedName>
        <fullName evidence="1">Uncharacterized protein</fullName>
    </submittedName>
</protein>
<organism evidence="1 2">
    <name type="scientific">Serratia phage vB_SmaM_ 2050HW</name>
    <dbReference type="NCBI Taxonomy" id="2024252"/>
    <lineage>
        <taxon>Viruses</taxon>
        <taxon>Duplodnaviria</taxon>
        <taxon>Heunggongvirae</taxon>
        <taxon>Uroviricota</taxon>
        <taxon>Caudoviricetes</taxon>
        <taxon>Chimalliviridae</taxon>
        <taxon>Moabitevirus</taxon>
        <taxon>Moabitevirus mv2050HW</taxon>
    </lineage>
</organism>
<proteinExistence type="predicted"/>
<keyword evidence="2" id="KW-1185">Reference proteome</keyword>
<gene>
    <name evidence="1" type="ORF">2050HW_00202</name>
</gene>
<reference evidence="2" key="1">
    <citation type="submission" date="2017-06" db="EMBL/GenBank/DDBJ databases">
        <authorList>
            <person name="Zhao X."/>
        </authorList>
    </citation>
    <scope>NUCLEOTIDE SEQUENCE [LARGE SCALE GENOMIC DNA]</scope>
</reference>
<dbReference type="Proteomes" id="UP000223363">
    <property type="component" value="Segment"/>
</dbReference>
<sequence length="113" mass="12836">MNRFIIVLLALISFSAYADTTTLSEGTDFNAVIGDKTSVVNYDDQTLYCELEKTSRELDSEYGKYQLKLYSCGANIMFAHKTYDSQPFTQAIIGDKATNVVYYSNYFNKETTK</sequence>